<sequence length="263" mass="29093">MLNKLQQNMPQRNLKLANAGDGGLLNSIIIGLVGVLGGGFMVYMLFFMAQGILKDRELIDNSVPVTMANVSGECSSRRLLTSCDVKIAHQGQIVERDFTFVDFSSDDYRVEIIVQKDDPSNMNVDLAINKMSNRIMTAIGLAIIGILMFLGGIITFLGLPKKQRLKNIMNEPANQPWQFVSIPAQIDGDSITYTTDIDGNATEMEIGFEGRKPIILSVDDDNTYLLGIQAKTQKTSVLLCQKLKNINFSKDEKRTLIDIIKAS</sequence>
<dbReference type="EMBL" id="JASAXT010000001">
    <property type="protein sequence ID" value="MDP8147554.1"/>
    <property type="molecule type" value="Genomic_DNA"/>
</dbReference>
<gene>
    <name evidence="2" type="ORF">QJU57_00470</name>
</gene>
<evidence type="ECO:0008006" key="4">
    <source>
        <dbReference type="Google" id="ProtNLM"/>
    </source>
</evidence>
<dbReference type="AlphaFoldDB" id="A0AAW8CFZ2"/>
<organism evidence="2 3">
    <name type="scientific">Phocoenobacter atlanticus subsp. atlanticus</name>
    <dbReference type="NCBI Taxonomy" id="3061285"/>
    <lineage>
        <taxon>Bacteria</taxon>
        <taxon>Pseudomonadati</taxon>
        <taxon>Pseudomonadota</taxon>
        <taxon>Gammaproteobacteria</taxon>
        <taxon>Pasteurellales</taxon>
        <taxon>Pasteurellaceae</taxon>
        <taxon>Phocoenobacter</taxon>
        <taxon>Phocoenobacter atlanticus</taxon>
    </lineage>
</organism>
<keyword evidence="1" id="KW-0472">Membrane</keyword>
<reference evidence="2 3" key="1">
    <citation type="journal article" date="2023" name="Front. Microbiol.">
        <title>Phylogeography and host specificity of Pasteurellaceae pathogenic to sea-farmed fish in the north-east Atlantic.</title>
        <authorList>
            <person name="Gulla S."/>
            <person name="Colquhoun D.J."/>
            <person name="Olsen A.B."/>
            <person name="Spilsberg B."/>
            <person name="Lagesen K."/>
            <person name="Aakesson C.P."/>
            <person name="Strom S."/>
            <person name="Manji F."/>
            <person name="Birkbeck T.H."/>
            <person name="Nilsen H.K."/>
        </authorList>
    </citation>
    <scope>NUCLEOTIDE SEQUENCE [LARGE SCALE GENOMIC DNA]</scope>
    <source>
        <strain evidence="2 3">NVIB3131</strain>
    </source>
</reference>
<accession>A0AAW8CFZ2</accession>
<comment type="caution">
    <text evidence="2">The sequence shown here is derived from an EMBL/GenBank/DDBJ whole genome shotgun (WGS) entry which is preliminary data.</text>
</comment>
<evidence type="ECO:0000313" key="3">
    <source>
        <dbReference type="Proteomes" id="UP001226020"/>
    </source>
</evidence>
<evidence type="ECO:0000313" key="2">
    <source>
        <dbReference type="EMBL" id="MDP8147554.1"/>
    </source>
</evidence>
<feature type="transmembrane region" description="Helical" evidence="1">
    <location>
        <begin position="24"/>
        <end position="46"/>
    </location>
</feature>
<dbReference type="Proteomes" id="UP001226020">
    <property type="component" value="Unassembled WGS sequence"/>
</dbReference>
<dbReference type="RefSeq" id="WP_306350567.1">
    <property type="nucleotide sequence ID" value="NZ_JASAWV010000001.1"/>
</dbReference>
<protein>
    <recommendedName>
        <fullName evidence="4">Transmembrane protein</fullName>
    </recommendedName>
</protein>
<feature type="transmembrane region" description="Helical" evidence="1">
    <location>
        <begin position="138"/>
        <end position="159"/>
    </location>
</feature>
<keyword evidence="3" id="KW-1185">Reference proteome</keyword>
<keyword evidence="1" id="KW-0812">Transmembrane</keyword>
<proteinExistence type="predicted"/>
<name>A0AAW8CFZ2_9PAST</name>
<evidence type="ECO:0000256" key="1">
    <source>
        <dbReference type="SAM" id="Phobius"/>
    </source>
</evidence>
<keyword evidence="1" id="KW-1133">Transmembrane helix</keyword>